<evidence type="ECO:0000256" key="6">
    <source>
        <dbReference type="ARBA" id="ARBA00023098"/>
    </source>
</evidence>
<name>A0A2L0D5K1_9STRE</name>
<feature type="binding site" evidence="8">
    <location>
        <position position="58"/>
    </location>
    <ligand>
        <name>Mg(2+)</name>
        <dbReference type="ChEBI" id="CHEBI:18420"/>
    </ligand>
</feature>
<dbReference type="GO" id="GO:0005737">
    <property type="term" value="C:cytoplasm"/>
    <property type="evidence" value="ECO:0007669"/>
    <property type="project" value="UniProtKB-SubCell"/>
</dbReference>
<dbReference type="NCBIfam" id="TIGR00516">
    <property type="entry name" value="acpS"/>
    <property type="match status" value="1"/>
</dbReference>
<keyword evidence="7 8" id="KW-0275">Fatty acid biosynthesis</keyword>
<dbReference type="InterPro" id="IPR037143">
    <property type="entry name" value="4-PPantetheinyl_Trfase_dom_sf"/>
</dbReference>
<evidence type="ECO:0000256" key="8">
    <source>
        <dbReference type="HAMAP-Rule" id="MF_00101"/>
    </source>
</evidence>
<dbReference type="InterPro" id="IPR008278">
    <property type="entry name" value="4-PPantetheinyl_Trfase_dom"/>
</dbReference>
<evidence type="ECO:0000313" key="11">
    <source>
        <dbReference type="EMBL" id="AXJ13759.1"/>
    </source>
</evidence>
<dbReference type="GO" id="GO:0008897">
    <property type="term" value="F:holo-[acyl-carrier-protein] synthase activity"/>
    <property type="evidence" value="ECO:0007669"/>
    <property type="project" value="UniProtKB-UniRule"/>
</dbReference>
<evidence type="ECO:0000259" key="9">
    <source>
        <dbReference type="Pfam" id="PF01648"/>
    </source>
</evidence>
<dbReference type="SUPFAM" id="SSF56214">
    <property type="entry name" value="4'-phosphopantetheinyl transferase"/>
    <property type="match status" value="1"/>
</dbReference>
<keyword evidence="8" id="KW-0963">Cytoplasm</keyword>
<comment type="similarity">
    <text evidence="8">Belongs to the P-Pant transferase superfamily. AcpS family.</text>
</comment>
<dbReference type="Proteomes" id="UP000238956">
    <property type="component" value="Chromosome"/>
</dbReference>
<dbReference type="Proteomes" id="UP000255411">
    <property type="component" value="Chromosome"/>
</dbReference>
<evidence type="ECO:0000256" key="1">
    <source>
        <dbReference type="ARBA" id="ARBA00022516"/>
    </source>
</evidence>
<evidence type="ECO:0000313" key="10">
    <source>
        <dbReference type="EMBL" id="AUW97108.1"/>
    </source>
</evidence>
<evidence type="ECO:0000256" key="4">
    <source>
        <dbReference type="ARBA" id="ARBA00022832"/>
    </source>
</evidence>
<dbReference type="GO" id="GO:0006633">
    <property type="term" value="P:fatty acid biosynthetic process"/>
    <property type="evidence" value="ECO:0007669"/>
    <property type="project" value="UniProtKB-UniRule"/>
</dbReference>
<feature type="domain" description="4'-phosphopantetheinyl transferase" evidence="9">
    <location>
        <begin position="6"/>
        <end position="104"/>
    </location>
</feature>
<dbReference type="Pfam" id="PF01648">
    <property type="entry name" value="ACPS"/>
    <property type="match status" value="1"/>
</dbReference>
<dbReference type="HAMAP" id="MF_00101">
    <property type="entry name" value="AcpS"/>
    <property type="match status" value="1"/>
</dbReference>
<evidence type="ECO:0000256" key="3">
    <source>
        <dbReference type="ARBA" id="ARBA00022723"/>
    </source>
</evidence>
<evidence type="ECO:0000256" key="2">
    <source>
        <dbReference type="ARBA" id="ARBA00022679"/>
    </source>
</evidence>
<dbReference type="NCBIfam" id="TIGR00556">
    <property type="entry name" value="pantethn_trn"/>
    <property type="match status" value="1"/>
</dbReference>
<sequence length="132" mass="14733">MIVGHGIDLQDISAIERAYHKKNSFAQRVLTSKEIAIFHSLKGKRQVEFLAGRWSAKEAFSKAYGTGIGKISFQDIEILSDQLGKPYFNRSPFKGRSHLSISHSSGFVQASVILENTTPLMSGERLEESNDF</sequence>
<evidence type="ECO:0000256" key="5">
    <source>
        <dbReference type="ARBA" id="ARBA00022842"/>
    </source>
</evidence>
<comment type="catalytic activity">
    <reaction evidence="8">
        <text>apo-[ACP] + CoA = holo-[ACP] + adenosine 3',5'-bisphosphate + H(+)</text>
        <dbReference type="Rhea" id="RHEA:12068"/>
        <dbReference type="Rhea" id="RHEA-COMP:9685"/>
        <dbReference type="Rhea" id="RHEA-COMP:9690"/>
        <dbReference type="ChEBI" id="CHEBI:15378"/>
        <dbReference type="ChEBI" id="CHEBI:29999"/>
        <dbReference type="ChEBI" id="CHEBI:57287"/>
        <dbReference type="ChEBI" id="CHEBI:58343"/>
        <dbReference type="ChEBI" id="CHEBI:64479"/>
        <dbReference type="EC" id="2.7.8.7"/>
    </reaction>
</comment>
<reference evidence="10 12" key="3">
    <citation type="submission" date="2018-02" db="EMBL/GenBank/DDBJ databases">
        <title>Whole genome sequencing analysis of Streptococcus pluranimalium isolated from cattle infected mastitis in China.</title>
        <authorList>
            <person name="Zhang J.-R."/>
            <person name="Hu G.-Z."/>
        </authorList>
    </citation>
    <scope>NUCLEOTIDE SEQUENCE [LARGE SCALE GENOMIC DNA]</scope>
    <source>
        <strain evidence="10 12">TH11417</strain>
    </source>
</reference>
<evidence type="ECO:0000313" key="13">
    <source>
        <dbReference type="Proteomes" id="UP000255411"/>
    </source>
</evidence>
<dbReference type="AlphaFoldDB" id="A0A2L0D5K1"/>
<keyword evidence="5 8" id="KW-0460">Magnesium</keyword>
<dbReference type="GO" id="GO:0000287">
    <property type="term" value="F:magnesium ion binding"/>
    <property type="evidence" value="ECO:0007669"/>
    <property type="project" value="UniProtKB-UniRule"/>
</dbReference>
<dbReference type="Gene3D" id="3.90.470.20">
    <property type="entry name" value="4'-phosphopantetheinyl transferase domain"/>
    <property type="match status" value="1"/>
</dbReference>
<dbReference type="EMBL" id="CP025536">
    <property type="protein sequence ID" value="AUW97108.1"/>
    <property type="molecule type" value="Genomic_DNA"/>
</dbReference>
<dbReference type="InterPro" id="IPR004568">
    <property type="entry name" value="Ppantetheine-prot_Trfase_dom"/>
</dbReference>
<keyword evidence="4 8" id="KW-0276">Fatty acid metabolism</keyword>
<accession>A0A2L0D5K1</accession>
<keyword evidence="2 8" id="KW-0808">Transferase</keyword>
<comment type="subcellular location">
    <subcellularLocation>
        <location evidence="8">Cytoplasm</location>
    </subcellularLocation>
</comment>
<keyword evidence="12" id="KW-1185">Reference proteome</keyword>
<evidence type="ECO:0000256" key="7">
    <source>
        <dbReference type="ARBA" id="ARBA00023160"/>
    </source>
</evidence>
<protein>
    <recommendedName>
        <fullName evidence="8">Holo-[acyl-carrier-protein] synthase</fullName>
        <shortName evidence="8">Holo-ACP synthase</shortName>
        <ecNumber evidence="8">2.7.8.7</ecNumber>
    </recommendedName>
    <alternativeName>
        <fullName evidence="8">4'-phosphopantetheinyl transferase AcpS</fullName>
    </alternativeName>
</protein>
<keyword evidence="6 8" id="KW-0443">Lipid metabolism</keyword>
<dbReference type="InterPro" id="IPR002582">
    <property type="entry name" value="ACPS"/>
</dbReference>
<dbReference type="KEGG" id="splr:C0J00_08345"/>
<reference evidence="11 13" key="1">
    <citation type="submission" date="2017-07" db="EMBL/GenBank/DDBJ databases">
        <title>Streptococcus pluranimalium as cause of bovine abortion.</title>
        <authorList>
            <person name="Rodriguez Campos S."/>
            <person name="Gobeli Brawand S."/>
            <person name="Brodard I."/>
            <person name="Rychener L."/>
            <person name="Perreten V."/>
        </authorList>
    </citation>
    <scope>NUCLEOTIDE SEQUENCE [LARGE SCALE GENOMIC DNA]</scope>
    <source>
        <strain evidence="11 13">14A0014</strain>
    </source>
</reference>
<evidence type="ECO:0000313" key="12">
    <source>
        <dbReference type="Proteomes" id="UP000238956"/>
    </source>
</evidence>
<dbReference type="GeneID" id="98393912"/>
<comment type="cofactor">
    <cofactor evidence="8">
        <name>Mg(2+)</name>
        <dbReference type="ChEBI" id="CHEBI:18420"/>
    </cofactor>
</comment>
<proteinExistence type="inferred from homology"/>
<comment type="function">
    <text evidence="8">Transfers the 4'-phosphopantetheine moiety from coenzyme A to a Ser of acyl-carrier-protein.</text>
</comment>
<feature type="binding site" evidence="8">
    <location>
        <position position="8"/>
    </location>
    <ligand>
        <name>Mg(2+)</name>
        <dbReference type="ChEBI" id="CHEBI:18420"/>
    </ligand>
</feature>
<gene>
    <name evidence="8 11" type="primary">acpS</name>
    <name evidence="10" type="ORF">C0J00_08345</name>
    <name evidence="11" type="ORF">Sp14A_18700</name>
</gene>
<dbReference type="EC" id="2.7.8.7" evidence="8"/>
<keyword evidence="3 8" id="KW-0479">Metal-binding</keyword>
<dbReference type="RefSeq" id="WP_104968427.1">
    <property type="nucleotide sequence ID" value="NZ_CBCRZV010000077.1"/>
</dbReference>
<dbReference type="EMBL" id="CP022601">
    <property type="protein sequence ID" value="AXJ13759.1"/>
    <property type="molecule type" value="Genomic_DNA"/>
</dbReference>
<keyword evidence="1 8" id="KW-0444">Lipid biosynthesis</keyword>
<organism evidence="10 12">
    <name type="scientific">Streptococcus pluranimalium</name>
    <dbReference type="NCBI Taxonomy" id="82348"/>
    <lineage>
        <taxon>Bacteria</taxon>
        <taxon>Bacillati</taxon>
        <taxon>Bacillota</taxon>
        <taxon>Bacilli</taxon>
        <taxon>Lactobacillales</taxon>
        <taxon>Streptococcaceae</taxon>
        <taxon>Streptococcus</taxon>
    </lineage>
</organism>
<dbReference type="OrthoDB" id="517356at2"/>
<reference evidence="10 12" key="2">
    <citation type="submission" date="2017-12" db="EMBL/GenBank/DDBJ databases">
        <authorList>
            <person name="Hurst M.R.H."/>
        </authorList>
    </citation>
    <scope>NUCLEOTIDE SEQUENCE [LARGE SCALE GENOMIC DNA]</scope>
    <source>
        <strain evidence="10 12">TH11417</strain>
    </source>
</reference>